<proteinExistence type="predicted"/>
<name>A0ABW1L291_9PROT</name>
<dbReference type="EMBL" id="JBHPON010000003">
    <property type="protein sequence ID" value="MFC6037268.1"/>
    <property type="molecule type" value="Genomic_DNA"/>
</dbReference>
<dbReference type="CDD" id="cd19166">
    <property type="entry name" value="HemeO-bac"/>
    <property type="match status" value="1"/>
</dbReference>
<organism evidence="1 2">
    <name type="scientific">Hyphococcus aureus</name>
    <dbReference type="NCBI Taxonomy" id="2666033"/>
    <lineage>
        <taxon>Bacteria</taxon>
        <taxon>Pseudomonadati</taxon>
        <taxon>Pseudomonadota</taxon>
        <taxon>Alphaproteobacteria</taxon>
        <taxon>Parvularculales</taxon>
        <taxon>Parvularculaceae</taxon>
        <taxon>Hyphococcus</taxon>
    </lineage>
</organism>
<evidence type="ECO:0000313" key="2">
    <source>
        <dbReference type="Proteomes" id="UP001596116"/>
    </source>
</evidence>
<protein>
    <submittedName>
        <fullName evidence="1">Biliverdin-producing heme oxygenase</fullName>
    </submittedName>
</protein>
<accession>A0ABW1L291</accession>
<dbReference type="RefSeq" id="WP_379881347.1">
    <property type="nucleotide sequence ID" value="NZ_JBHPON010000003.1"/>
</dbReference>
<dbReference type="Gene3D" id="1.20.910.10">
    <property type="entry name" value="Heme oxygenase-like"/>
    <property type="match status" value="1"/>
</dbReference>
<sequence>MIDVELDHAPLREWLRSKTQKAHDRADVAFGSLLQEGAPGLQKLLTAHALAAPALCLRIRMQPSLPFGSDFDPTQVTALLACDLERLGVTPPAPVLTEGFTTAAECAGAAYTLAGSRLGSKMIARQWRARFPDSGFSSAYLDHENLFGDWRTFCSCLNGLEEISLNRNLILNGALAAFALFEAACDTAVAAQLKRHV</sequence>
<reference evidence="1 2" key="1">
    <citation type="submission" date="2024-09" db="EMBL/GenBank/DDBJ databases">
        <authorList>
            <person name="Zhang Z.-H."/>
        </authorList>
    </citation>
    <scope>NUCLEOTIDE SEQUENCE [LARGE SCALE GENOMIC DNA]</scope>
    <source>
        <strain evidence="1 2">HHTR114</strain>
    </source>
</reference>
<dbReference type="InterPro" id="IPR016084">
    <property type="entry name" value="Haem_Oase-like_multi-hlx"/>
</dbReference>
<dbReference type="SUPFAM" id="SSF48613">
    <property type="entry name" value="Heme oxygenase-like"/>
    <property type="match status" value="1"/>
</dbReference>
<evidence type="ECO:0000313" key="1">
    <source>
        <dbReference type="EMBL" id="MFC6037268.1"/>
    </source>
</evidence>
<dbReference type="Proteomes" id="UP001596116">
    <property type="component" value="Unassembled WGS sequence"/>
</dbReference>
<gene>
    <name evidence="1" type="ORF">ACFMB1_17050</name>
</gene>
<keyword evidence="2" id="KW-1185">Reference proteome</keyword>
<comment type="caution">
    <text evidence="1">The sequence shown here is derived from an EMBL/GenBank/DDBJ whole genome shotgun (WGS) entry which is preliminary data.</text>
</comment>